<organism evidence="2 3">
    <name type="scientific">Pavo cristatus</name>
    <name type="common">Indian peafowl</name>
    <name type="synonym">Blue peafowl</name>
    <dbReference type="NCBI Taxonomy" id="9049"/>
    <lineage>
        <taxon>Eukaryota</taxon>
        <taxon>Metazoa</taxon>
        <taxon>Chordata</taxon>
        <taxon>Craniata</taxon>
        <taxon>Vertebrata</taxon>
        <taxon>Euteleostomi</taxon>
        <taxon>Archelosauria</taxon>
        <taxon>Archosauria</taxon>
        <taxon>Dinosauria</taxon>
        <taxon>Saurischia</taxon>
        <taxon>Theropoda</taxon>
        <taxon>Coelurosauria</taxon>
        <taxon>Aves</taxon>
        <taxon>Neognathae</taxon>
        <taxon>Galloanserae</taxon>
        <taxon>Galliformes</taxon>
        <taxon>Phasianidae</taxon>
        <taxon>Phasianinae</taxon>
        <taxon>Pavo</taxon>
    </lineage>
</organism>
<accession>A0A8C9FGM2</accession>
<dbReference type="Ensembl" id="ENSPSTT00000016240.1">
    <property type="protein sequence ID" value="ENSPSTP00000015485.1"/>
    <property type="gene ID" value="ENSPSTG00000010981.1"/>
</dbReference>
<feature type="region of interest" description="Disordered" evidence="1">
    <location>
        <begin position="1"/>
        <end position="34"/>
    </location>
</feature>
<proteinExistence type="predicted"/>
<protein>
    <submittedName>
        <fullName evidence="2">Uncharacterized protein</fullName>
    </submittedName>
</protein>
<evidence type="ECO:0000313" key="3">
    <source>
        <dbReference type="Proteomes" id="UP000694428"/>
    </source>
</evidence>
<dbReference type="Proteomes" id="UP000694428">
    <property type="component" value="Unplaced"/>
</dbReference>
<feature type="compositionally biased region" description="Low complexity" evidence="1">
    <location>
        <begin position="22"/>
        <end position="31"/>
    </location>
</feature>
<evidence type="ECO:0000313" key="2">
    <source>
        <dbReference type="Ensembl" id="ENSPSTP00000015485.1"/>
    </source>
</evidence>
<reference evidence="2" key="1">
    <citation type="submission" date="2025-08" db="UniProtKB">
        <authorList>
            <consortium name="Ensembl"/>
        </authorList>
    </citation>
    <scope>IDENTIFICATION</scope>
</reference>
<sequence>PSTHSTHPACTQHPQHPHHAPSTHPAPTACTQHPLHAPSTQPPCSPSLCHVGIPNPCNTGIPGLCCIGIPSPCQMGIPSPCHMDIPSPCHVGIPSLCHLGTPSPCHLGIPILHCAQQHLGKRLPRPHKVCPEIPGLQSLPQAEQPCRSASSLSAPPNSCTNPHPLQFQLQFSTWQSTKSFAELRWICPASFIQQRILCSEEVRTHDGLLFNLSFDLLSI</sequence>
<name>A0A8C9FGM2_PAVCR</name>
<feature type="compositionally biased region" description="Low complexity" evidence="1">
    <location>
        <begin position="1"/>
        <end position="14"/>
    </location>
</feature>
<keyword evidence="3" id="KW-1185">Reference proteome</keyword>
<reference evidence="2" key="2">
    <citation type="submission" date="2025-09" db="UniProtKB">
        <authorList>
            <consortium name="Ensembl"/>
        </authorList>
    </citation>
    <scope>IDENTIFICATION</scope>
</reference>
<evidence type="ECO:0000256" key="1">
    <source>
        <dbReference type="SAM" id="MobiDB-lite"/>
    </source>
</evidence>
<dbReference type="AlphaFoldDB" id="A0A8C9FGM2"/>